<dbReference type="InterPro" id="IPR027477">
    <property type="entry name" value="Succ_DH/fumarate_Rdtase_cat_sf"/>
</dbReference>
<evidence type="ECO:0000313" key="6">
    <source>
        <dbReference type="EMBL" id="CAB3796239.1"/>
    </source>
</evidence>
<comment type="cofactor">
    <cofactor evidence="1">
        <name>FAD</name>
        <dbReference type="ChEBI" id="CHEBI:57692"/>
    </cofactor>
</comment>
<evidence type="ECO:0000256" key="4">
    <source>
        <dbReference type="ARBA" id="ARBA00023002"/>
    </source>
</evidence>
<name>A0A6S7BDF2_9BURK</name>
<accession>A0A6S7BDF2</accession>
<evidence type="ECO:0000256" key="1">
    <source>
        <dbReference type="ARBA" id="ARBA00001974"/>
    </source>
</evidence>
<protein>
    <submittedName>
        <fullName evidence="6">3-oxosteroid 1-dehydrogenase</fullName>
        <ecNumber evidence="6">1.3.99.4</ecNumber>
    </submittedName>
</protein>
<dbReference type="GO" id="GO:0008202">
    <property type="term" value="P:steroid metabolic process"/>
    <property type="evidence" value="ECO:0007669"/>
    <property type="project" value="UniProtKB-ARBA"/>
</dbReference>
<organism evidence="6 7">
    <name type="scientific">Pararobbsia alpina</name>
    <dbReference type="NCBI Taxonomy" id="621374"/>
    <lineage>
        <taxon>Bacteria</taxon>
        <taxon>Pseudomonadati</taxon>
        <taxon>Pseudomonadota</taxon>
        <taxon>Betaproteobacteria</taxon>
        <taxon>Burkholderiales</taxon>
        <taxon>Burkholderiaceae</taxon>
        <taxon>Pararobbsia</taxon>
    </lineage>
</organism>
<evidence type="ECO:0000256" key="3">
    <source>
        <dbReference type="ARBA" id="ARBA00022827"/>
    </source>
</evidence>
<dbReference type="EC" id="1.3.99.4" evidence="6"/>
<dbReference type="InterPro" id="IPR036188">
    <property type="entry name" value="FAD/NAD-bd_sf"/>
</dbReference>
<feature type="domain" description="FAD-dependent oxidoreductase 2 FAD-binding" evidence="5">
    <location>
        <begin position="14"/>
        <end position="549"/>
    </location>
</feature>
<dbReference type="InterPro" id="IPR003953">
    <property type="entry name" value="FAD-dep_OxRdtase_2_FAD-bd"/>
</dbReference>
<dbReference type="Gene3D" id="3.50.50.60">
    <property type="entry name" value="FAD/NAD(P)-binding domain"/>
    <property type="match status" value="2"/>
</dbReference>
<dbReference type="PANTHER" id="PTHR43400">
    <property type="entry name" value="FUMARATE REDUCTASE"/>
    <property type="match status" value="1"/>
</dbReference>
<proteinExistence type="predicted"/>
<dbReference type="EMBL" id="CADIKM010000023">
    <property type="protein sequence ID" value="CAB3796239.1"/>
    <property type="molecule type" value="Genomic_DNA"/>
</dbReference>
<sequence>MKVLAQYPQDDEYDVIVVGAGGAGMTAALCAAISGARVLLIESTEYVGGTTAYSAGTTWIPCTSHTKAVGGDDCPERARTYLQAVVGDESTGALRDAFLDAGPKAVAFLEAHSQVQFRARPYHPDYQSELEGATVRGRALEPLPFDGRTLGRAFSLVRPPIPEFTVLGGMMVDKDDIGHLLKMTRSFRSLAHSIKIVGRHAVDRMGQPRGTRLVMGNALVGRLLGSLLDRKVSILVRARVEELHSDARGVSGVTVSQDGTRRRIAAKGGVVLASGGFNRHPTRRQTMLPDIKEEWCACAPGATGAAQDLAIKAGAQYGKGTTTSAFWAPVSLRKRADGSTAVFPHFLMDRGKPGTLVVDRAGRRFVNEAISYHRFGLAMQSQKDRETVPAFLLTDAVGLRKYGLGMVRPGGKGLAPFLADGYLIKGDDLASLAERLNVDARTLSETVAEMNANAANGMDPQFHRGETEYQRFNGDASAGFKNPCLGTMGTAPYYAVRLYPGDIGAATGLVTDEAGRVLGEGRTPIPGLYACGNDMQSVMGGTYPGPGVTIGPALTFAYLAAKDAVGRIDEVAMTQPAPYASAA</sequence>
<dbReference type="PRINTS" id="PR00469">
    <property type="entry name" value="PNDRDTASEII"/>
</dbReference>
<keyword evidence="2" id="KW-0285">Flavoprotein</keyword>
<keyword evidence="3" id="KW-0274">FAD</keyword>
<keyword evidence="7" id="KW-1185">Reference proteome</keyword>
<dbReference type="PANTHER" id="PTHR43400:SF10">
    <property type="entry name" value="3-OXOSTEROID 1-DEHYDROGENASE"/>
    <property type="match status" value="1"/>
</dbReference>
<dbReference type="SUPFAM" id="SSF51905">
    <property type="entry name" value="FAD/NAD(P)-binding domain"/>
    <property type="match status" value="1"/>
</dbReference>
<dbReference type="Proteomes" id="UP000494115">
    <property type="component" value="Unassembled WGS sequence"/>
</dbReference>
<reference evidence="6 7" key="1">
    <citation type="submission" date="2020-04" db="EMBL/GenBank/DDBJ databases">
        <authorList>
            <person name="De Canck E."/>
        </authorList>
    </citation>
    <scope>NUCLEOTIDE SEQUENCE [LARGE SCALE GENOMIC DNA]</scope>
    <source>
        <strain evidence="6 7">LMG 28138</strain>
    </source>
</reference>
<dbReference type="AlphaFoldDB" id="A0A6S7BDF2"/>
<evidence type="ECO:0000259" key="5">
    <source>
        <dbReference type="Pfam" id="PF00890"/>
    </source>
</evidence>
<dbReference type="NCBIfam" id="NF009477">
    <property type="entry name" value="PRK12843.1"/>
    <property type="match status" value="1"/>
</dbReference>
<dbReference type="GO" id="GO:0047571">
    <property type="term" value="F:3-oxosteroid 1-dehydrogenase activity"/>
    <property type="evidence" value="ECO:0007669"/>
    <property type="project" value="UniProtKB-EC"/>
</dbReference>
<dbReference type="SUPFAM" id="SSF56425">
    <property type="entry name" value="Succinate dehydrogenase/fumarate reductase flavoprotein, catalytic domain"/>
    <property type="match status" value="1"/>
</dbReference>
<dbReference type="InterPro" id="IPR050315">
    <property type="entry name" value="FAD-oxidoreductase_2"/>
</dbReference>
<evidence type="ECO:0000256" key="2">
    <source>
        <dbReference type="ARBA" id="ARBA00022630"/>
    </source>
</evidence>
<dbReference type="RefSeq" id="WP_175106573.1">
    <property type="nucleotide sequence ID" value="NZ_CADIKM010000023.1"/>
</dbReference>
<gene>
    <name evidence="6" type="primary">ksdD</name>
    <name evidence="6" type="ORF">LMG28138_04027</name>
</gene>
<keyword evidence="4 6" id="KW-0560">Oxidoreductase</keyword>
<evidence type="ECO:0000313" key="7">
    <source>
        <dbReference type="Proteomes" id="UP000494115"/>
    </source>
</evidence>
<dbReference type="Pfam" id="PF00890">
    <property type="entry name" value="FAD_binding_2"/>
    <property type="match status" value="1"/>
</dbReference>